<comment type="caution">
    <text evidence="2">The sequence shown here is derived from an EMBL/GenBank/DDBJ whole genome shotgun (WGS) entry which is preliminary data.</text>
</comment>
<dbReference type="SUPFAM" id="SSF56112">
    <property type="entry name" value="Protein kinase-like (PK-like)"/>
    <property type="match status" value="1"/>
</dbReference>
<dbReference type="InterPro" id="IPR002575">
    <property type="entry name" value="Aminoglycoside_PTrfase"/>
</dbReference>
<reference evidence="3" key="1">
    <citation type="journal article" date="2019" name="Int. J. Syst. Evol. Microbiol.">
        <title>The Global Catalogue of Microorganisms (GCM) 10K type strain sequencing project: providing services to taxonomists for standard genome sequencing and annotation.</title>
        <authorList>
            <consortium name="The Broad Institute Genomics Platform"/>
            <consortium name="The Broad Institute Genome Sequencing Center for Infectious Disease"/>
            <person name="Wu L."/>
            <person name="Ma J."/>
        </authorList>
    </citation>
    <scope>NUCLEOTIDE SEQUENCE [LARGE SCALE GENOMIC DNA]</scope>
    <source>
        <strain evidence="3">CCUG 60023</strain>
    </source>
</reference>
<dbReference type="InterPro" id="IPR011009">
    <property type="entry name" value="Kinase-like_dom_sf"/>
</dbReference>
<organism evidence="2 3">
    <name type="scientific">Pseudahrensia aquimaris</name>
    <dbReference type="NCBI Taxonomy" id="744461"/>
    <lineage>
        <taxon>Bacteria</taxon>
        <taxon>Pseudomonadati</taxon>
        <taxon>Pseudomonadota</taxon>
        <taxon>Alphaproteobacteria</taxon>
        <taxon>Hyphomicrobiales</taxon>
        <taxon>Ahrensiaceae</taxon>
        <taxon>Pseudahrensia</taxon>
    </lineage>
</organism>
<evidence type="ECO:0000313" key="2">
    <source>
        <dbReference type="EMBL" id="MFD0915475.1"/>
    </source>
</evidence>
<feature type="domain" description="Aminoglycoside phosphotransferase" evidence="1">
    <location>
        <begin position="39"/>
        <end position="255"/>
    </location>
</feature>
<dbReference type="RefSeq" id="WP_377211316.1">
    <property type="nucleotide sequence ID" value="NZ_JBHTJV010000002.1"/>
</dbReference>
<keyword evidence="3" id="KW-1185">Reference proteome</keyword>
<name>A0ABW3FB68_9HYPH</name>
<gene>
    <name evidence="2" type="ORF">ACFQ14_03545</name>
</gene>
<dbReference type="EMBL" id="JBHTJV010000002">
    <property type="protein sequence ID" value="MFD0915475.1"/>
    <property type="molecule type" value="Genomic_DNA"/>
</dbReference>
<sequence length="357" mass="39744">MLEERKQVKTASSMIGADRGRLVAEVSMKVFGQAPKRVAFPGGRSRNTFLIDLGDESWILSQRETSEAAALEAVALQYLARTGHTPKFKAICGRWTVQEYVPGTRLPIALDASLSMAERVEMVGEALEALLRIQHIGRCGPLFDKAPVIGADLDWFVQSARGARMLSKQLGVKPPNVNEHAIGEALCGPRNDFIKFDARPGNALRDGHRTVWFDWEDCGRGNALEDLVFVLCDEWMMLDERAETQLIDTYLSAFAPKLSTGAATRQFVLYGTVHMCERVRRCIHMNVRQQGWCDRNTSLAGDGTGNTPAEIARLCDRLSRWADRTPQTRGYVDWIKDISSFFELQTGKQTHAASLAA</sequence>
<dbReference type="Gene3D" id="3.90.1200.10">
    <property type="match status" value="1"/>
</dbReference>
<evidence type="ECO:0000259" key="1">
    <source>
        <dbReference type="Pfam" id="PF01636"/>
    </source>
</evidence>
<protein>
    <submittedName>
        <fullName evidence="2">Phosphotransferase</fullName>
    </submittedName>
</protein>
<dbReference type="Pfam" id="PF01636">
    <property type="entry name" value="APH"/>
    <property type="match status" value="1"/>
</dbReference>
<evidence type="ECO:0000313" key="3">
    <source>
        <dbReference type="Proteomes" id="UP001597101"/>
    </source>
</evidence>
<accession>A0ABW3FB68</accession>
<proteinExistence type="predicted"/>
<dbReference type="Proteomes" id="UP001597101">
    <property type="component" value="Unassembled WGS sequence"/>
</dbReference>